<dbReference type="EMBL" id="BAAARV010000031">
    <property type="protein sequence ID" value="GAA2352092.1"/>
    <property type="molecule type" value="Genomic_DNA"/>
</dbReference>
<dbReference type="Proteomes" id="UP001501444">
    <property type="component" value="Unassembled WGS sequence"/>
</dbReference>
<name>A0ABN3GIF8_9ACTN</name>
<accession>A0ABN3GIF8</accession>
<proteinExistence type="predicted"/>
<reference evidence="2 3" key="1">
    <citation type="journal article" date="2019" name="Int. J. Syst. Evol. Microbiol.">
        <title>The Global Catalogue of Microorganisms (GCM) 10K type strain sequencing project: providing services to taxonomists for standard genome sequencing and annotation.</title>
        <authorList>
            <consortium name="The Broad Institute Genomics Platform"/>
            <consortium name="The Broad Institute Genome Sequencing Center for Infectious Disease"/>
            <person name="Wu L."/>
            <person name="Ma J."/>
        </authorList>
    </citation>
    <scope>NUCLEOTIDE SEQUENCE [LARGE SCALE GENOMIC DNA]</scope>
    <source>
        <strain evidence="2 3">JCM 3272</strain>
    </source>
</reference>
<keyword evidence="3" id="KW-1185">Reference proteome</keyword>
<evidence type="ECO:0000313" key="2">
    <source>
        <dbReference type="EMBL" id="GAA2352092.1"/>
    </source>
</evidence>
<protein>
    <submittedName>
        <fullName evidence="2">Uncharacterized protein</fullName>
    </submittedName>
</protein>
<evidence type="ECO:0000256" key="1">
    <source>
        <dbReference type="SAM" id="MobiDB-lite"/>
    </source>
</evidence>
<feature type="region of interest" description="Disordered" evidence="1">
    <location>
        <begin position="35"/>
        <end position="98"/>
    </location>
</feature>
<gene>
    <name evidence="2" type="ORF">GCM10010170_042530</name>
</gene>
<evidence type="ECO:0000313" key="3">
    <source>
        <dbReference type="Proteomes" id="UP001501444"/>
    </source>
</evidence>
<comment type="caution">
    <text evidence="2">The sequence shown here is derived from an EMBL/GenBank/DDBJ whole genome shotgun (WGS) entry which is preliminary data.</text>
</comment>
<organism evidence="2 3">
    <name type="scientific">Dactylosporangium salmoneum</name>
    <dbReference type="NCBI Taxonomy" id="53361"/>
    <lineage>
        <taxon>Bacteria</taxon>
        <taxon>Bacillati</taxon>
        <taxon>Actinomycetota</taxon>
        <taxon>Actinomycetes</taxon>
        <taxon>Micromonosporales</taxon>
        <taxon>Micromonosporaceae</taxon>
        <taxon>Dactylosporangium</taxon>
    </lineage>
</organism>
<sequence>MQPSRPQLAIDLPEVRSEHELQDGHGVCDQSSILRAGHNQQPVAGCEPQYPPSRRGQAQMTLAGDRMRPRSIGSHNDAADAWPDCDGLSGGPTEYTER</sequence>